<evidence type="ECO:0000313" key="3">
    <source>
        <dbReference type="Proteomes" id="UP000019149"/>
    </source>
</evidence>
<evidence type="ECO:0000256" key="1">
    <source>
        <dbReference type="SAM" id="SignalP"/>
    </source>
</evidence>
<feature type="chain" id="PRO_5004881675" evidence="1">
    <location>
        <begin position="23"/>
        <end position="454"/>
    </location>
</feature>
<protein>
    <submittedName>
        <fullName evidence="2">Uncharacterized protein</fullName>
    </submittedName>
</protein>
<reference evidence="2 3" key="1">
    <citation type="journal article" date="2013" name="Nat. Genet.">
        <title>The genome of the hydatid tapeworm Echinococcus granulosus.</title>
        <authorList>
            <person name="Zheng H."/>
            <person name="Zhang W."/>
            <person name="Zhang L."/>
            <person name="Zhang Z."/>
            <person name="Li J."/>
            <person name="Lu G."/>
            <person name="Zhu Y."/>
            <person name="Wang Y."/>
            <person name="Huang Y."/>
            <person name="Liu J."/>
            <person name="Kang H."/>
            <person name="Chen J."/>
            <person name="Wang L."/>
            <person name="Chen A."/>
            <person name="Yu S."/>
            <person name="Gao Z."/>
            <person name="Jin L."/>
            <person name="Gu W."/>
            <person name="Wang Z."/>
            <person name="Zhao L."/>
            <person name="Shi B."/>
            <person name="Wen H."/>
            <person name="Lin R."/>
            <person name="Jones M.K."/>
            <person name="Brejova B."/>
            <person name="Vinar T."/>
            <person name="Zhao G."/>
            <person name="McManus D.P."/>
            <person name="Chen Z."/>
            <person name="Zhou Y."/>
            <person name="Wang S."/>
        </authorList>
    </citation>
    <scope>NUCLEOTIDE SEQUENCE [LARGE SCALE GENOMIC DNA]</scope>
</reference>
<dbReference type="CTD" id="36346587"/>
<dbReference type="RefSeq" id="XP_024345466.1">
    <property type="nucleotide sequence ID" value="XM_024500121.1"/>
</dbReference>
<dbReference type="GeneID" id="36346587"/>
<keyword evidence="1" id="KW-0732">Signal</keyword>
<sequence length="454" mass="52435">MLPSYRFHSIFFAMLALFGVHLQHLAPWSCIIRNGSLDIPARFKHFGQCPTNSSTCHFYLTYKLTHTSIFFPPFSQFASPFIGQENLVELMPIFDLNHSGSPSFTSNVCKSVPNCSVILILQWLAEDFKRNMNNCNVKMNVKVFAIFADNEIACPMIMQVNDVMLSRILLVCQPPDRWVDANDTNALATVDFFAMFKEDFHKCKKGKLTKQYFGVLKRKCKYLHSSNSNSNPITKEKVGHKNTQEYAPNFVALYTFVRLHKKKCKTCLSIKTTLHICEIRSRKESSSNSNSNLITKDKVGHKNMQEYAPNFVAFYSFVRLQKKKCKTCLSTKTTLHICEMRSRKERKICLPLRFCGSEIQNMHPSLKNVVSRTDGKRIDRKYANAYVSKRVEEWGGRYPVFASQVDLGHTSVNSGLNLENTYNFKKENKLICINIYTLETVFKFKNIYMFKILF</sequence>
<dbReference type="EMBL" id="APAU02000289">
    <property type="protein sequence ID" value="EUB54270.1"/>
    <property type="molecule type" value="Genomic_DNA"/>
</dbReference>
<dbReference type="AlphaFoldDB" id="W6TZL4"/>
<evidence type="ECO:0000313" key="2">
    <source>
        <dbReference type="EMBL" id="EUB54270.1"/>
    </source>
</evidence>
<accession>W6TZL4</accession>
<organism evidence="2 3">
    <name type="scientific">Echinococcus granulosus</name>
    <name type="common">Hydatid tapeworm</name>
    <dbReference type="NCBI Taxonomy" id="6210"/>
    <lineage>
        <taxon>Eukaryota</taxon>
        <taxon>Metazoa</taxon>
        <taxon>Spiralia</taxon>
        <taxon>Lophotrochozoa</taxon>
        <taxon>Platyhelminthes</taxon>
        <taxon>Cestoda</taxon>
        <taxon>Eucestoda</taxon>
        <taxon>Cyclophyllidea</taxon>
        <taxon>Taeniidae</taxon>
        <taxon>Echinococcus</taxon>
        <taxon>Echinococcus granulosus group</taxon>
    </lineage>
</organism>
<keyword evidence="3" id="KW-1185">Reference proteome</keyword>
<dbReference type="Proteomes" id="UP000019149">
    <property type="component" value="Unassembled WGS sequence"/>
</dbReference>
<proteinExistence type="predicted"/>
<dbReference type="KEGG" id="egl:EGR_10872"/>
<gene>
    <name evidence="2" type="ORF">EGR_10872</name>
</gene>
<name>W6TZL4_ECHGR</name>
<comment type="caution">
    <text evidence="2">The sequence shown here is derived from an EMBL/GenBank/DDBJ whole genome shotgun (WGS) entry which is preliminary data.</text>
</comment>
<feature type="signal peptide" evidence="1">
    <location>
        <begin position="1"/>
        <end position="22"/>
    </location>
</feature>